<dbReference type="InterPro" id="IPR029063">
    <property type="entry name" value="SAM-dependent_MTases_sf"/>
</dbReference>
<dbReference type="SUPFAM" id="SSF48452">
    <property type="entry name" value="TPR-like"/>
    <property type="match status" value="1"/>
</dbReference>
<keyword evidence="3" id="KW-0489">Methyltransferase</keyword>
<evidence type="ECO:0000259" key="2">
    <source>
        <dbReference type="Pfam" id="PF08242"/>
    </source>
</evidence>
<evidence type="ECO:0000313" key="3">
    <source>
        <dbReference type="EMBL" id="MVA98488.1"/>
    </source>
</evidence>
<proteinExistence type="predicted"/>
<organism evidence="3 4">
    <name type="scientific">Nitratireductor arenosus</name>
    <dbReference type="NCBI Taxonomy" id="2682096"/>
    <lineage>
        <taxon>Bacteria</taxon>
        <taxon>Pseudomonadati</taxon>
        <taxon>Pseudomonadota</taxon>
        <taxon>Alphaproteobacteria</taxon>
        <taxon>Hyphomicrobiales</taxon>
        <taxon>Phyllobacteriaceae</taxon>
        <taxon>Nitratireductor</taxon>
    </lineage>
</organism>
<dbReference type="SUPFAM" id="SSF53335">
    <property type="entry name" value="S-adenosyl-L-methionine-dependent methyltransferases"/>
    <property type="match status" value="1"/>
</dbReference>
<feature type="repeat" description="TPR" evidence="1">
    <location>
        <begin position="47"/>
        <end position="80"/>
    </location>
</feature>
<dbReference type="InterPro" id="IPR019734">
    <property type="entry name" value="TPR_rpt"/>
</dbReference>
<dbReference type="Gene3D" id="1.25.40.10">
    <property type="entry name" value="Tetratricopeptide repeat domain"/>
    <property type="match status" value="1"/>
</dbReference>
<accession>A0A844QKC0</accession>
<dbReference type="PROSITE" id="PS50005">
    <property type="entry name" value="TPR"/>
    <property type="match status" value="1"/>
</dbReference>
<keyword evidence="4" id="KW-1185">Reference proteome</keyword>
<dbReference type="CDD" id="cd02440">
    <property type="entry name" value="AdoMet_MTases"/>
    <property type="match status" value="1"/>
</dbReference>
<dbReference type="Gene3D" id="3.40.50.150">
    <property type="entry name" value="Vaccinia Virus protein VP39"/>
    <property type="match status" value="1"/>
</dbReference>
<comment type="caution">
    <text evidence="3">The sequence shown here is derived from an EMBL/GenBank/DDBJ whole genome shotgun (WGS) entry which is preliminary data.</text>
</comment>
<protein>
    <submittedName>
        <fullName evidence="3">Methyltransferase domain-containing protein</fullName>
    </submittedName>
</protein>
<feature type="domain" description="Methyltransferase type 12" evidence="2">
    <location>
        <begin position="148"/>
        <end position="237"/>
    </location>
</feature>
<evidence type="ECO:0000256" key="1">
    <source>
        <dbReference type="PROSITE-ProRule" id="PRU00339"/>
    </source>
</evidence>
<keyword evidence="3" id="KW-0808">Transferase</keyword>
<dbReference type="InterPro" id="IPR011990">
    <property type="entry name" value="TPR-like_helical_dom_sf"/>
</dbReference>
<reference evidence="3 4" key="1">
    <citation type="submission" date="2019-12" db="EMBL/GenBank/DDBJ databases">
        <title>Nitratireductor arenosus sp. nov., Isolated from sea sand, Jeju island, South Korea.</title>
        <authorList>
            <person name="Kim W."/>
        </authorList>
    </citation>
    <scope>NUCLEOTIDE SEQUENCE [LARGE SCALE GENOMIC DNA]</scope>
    <source>
        <strain evidence="3 4">CAU 1489</strain>
    </source>
</reference>
<dbReference type="PANTHER" id="PTHR43861">
    <property type="entry name" value="TRANS-ACONITATE 2-METHYLTRANSFERASE-RELATED"/>
    <property type="match status" value="1"/>
</dbReference>
<dbReference type="AlphaFoldDB" id="A0A844QKC0"/>
<dbReference type="Proteomes" id="UP000463224">
    <property type="component" value="Unassembled WGS sequence"/>
</dbReference>
<name>A0A844QKC0_9HYPH</name>
<dbReference type="GO" id="GO:0008168">
    <property type="term" value="F:methyltransferase activity"/>
    <property type="evidence" value="ECO:0007669"/>
    <property type="project" value="UniProtKB-KW"/>
</dbReference>
<dbReference type="InterPro" id="IPR013217">
    <property type="entry name" value="Methyltransf_12"/>
</dbReference>
<dbReference type="RefSeq" id="WP_156713418.1">
    <property type="nucleotide sequence ID" value="NZ_WPHG01000003.1"/>
</dbReference>
<keyword evidence="1" id="KW-0802">TPR repeat</keyword>
<dbReference type="Pfam" id="PF08242">
    <property type="entry name" value="Methyltransf_12"/>
    <property type="match status" value="1"/>
</dbReference>
<dbReference type="EMBL" id="WPHG01000003">
    <property type="protein sequence ID" value="MVA98488.1"/>
    <property type="molecule type" value="Genomic_DNA"/>
</dbReference>
<dbReference type="PANTHER" id="PTHR43861:SF1">
    <property type="entry name" value="TRANS-ACONITATE 2-METHYLTRANSFERASE"/>
    <property type="match status" value="1"/>
</dbReference>
<dbReference type="GO" id="GO:0032259">
    <property type="term" value="P:methylation"/>
    <property type="evidence" value="ECO:0007669"/>
    <property type="project" value="UniProtKB-KW"/>
</dbReference>
<sequence>MAVSRFSSGDRVADRRADYASMLWDMGDRAAAIDLMADALALAPGWAPGWFRLGEMREETGELSGATEAWTEALRLEPCDRMGASLKLGLIGAAQGIEAAPAAFVETLFDQYADRFDVSLVEKLGYRVPDLIADALAGLGASAFAHVVDLGCGTGLMGERLRGCASFLEGNDISRAMLRKAEAKRFYDRLDRVDLSVMAPGARRADLVVAADVLIYLGALERIVSVVADMLKPDGLFAFSVELHDGPEPMVLRPSRRFAHAPHHVRALLTRSGFDLLSIEETELRRDRGEAVAGLILVARRIASADAMEQLDDPHAAVLGRSLVR</sequence>
<gene>
    <name evidence="3" type="ORF">GN330_14665</name>
</gene>
<evidence type="ECO:0000313" key="4">
    <source>
        <dbReference type="Proteomes" id="UP000463224"/>
    </source>
</evidence>